<evidence type="ECO:0000259" key="3">
    <source>
        <dbReference type="Pfam" id="PF18288"/>
    </source>
</evidence>
<dbReference type="GO" id="GO:0016787">
    <property type="term" value="F:hydrolase activity"/>
    <property type="evidence" value="ECO:0007669"/>
    <property type="project" value="UniProtKB-KW"/>
</dbReference>
<dbReference type="AlphaFoldDB" id="A0A7Z1GVP8"/>
<dbReference type="RefSeq" id="WP_027608475.1">
    <property type="nucleotide sequence ID" value="NZ_PDJN01000001.1"/>
</dbReference>
<evidence type="ECO:0000256" key="1">
    <source>
        <dbReference type="ARBA" id="ARBA00010715"/>
    </source>
</evidence>
<dbReference type="Pfam" id="PF18288">
    <property type="entry name" value="FAA_hydro_N_2"/>
    <property type="match status" value="1"/>
</dbReference>
<evidence type="ECO:0000259" key="2">
    <source>
        <dbReference type="Pfam" id="PF01557"/>
    </source>
</evidence>
<dbReference type="InterPro" id="IPR041072">
    <property type="entry name" value="FAA_hydro_N"/>
</dbReference>
<name>A0A7Z1GVP8_9PSED</name>
<dbReference type="EMBL" id="PDJN01000001">
    <property type="protein sequence ID" value="PFG71403.1"/>
    <property type="molecule type" value="Genomic_DNA"/>
</dbReference>
<keyword evidence="4" id="KW-0378">Hydrolase</keyword>
<dbReference type="SUPFAM" id="SSF56529">
    <property type="entry name" value="FAH"/>
    <property type="match status" value="1"/>
</dbReference>
<evidence type="ECO:0000313" key="4">
    <source>
        <dbReference type="EMBL" id="PFG71403.1"/>
    </source>
</evidence>
<feature type="domain" description="Fumarylacetoacetase-like C-terminal" evidence="2">
    <location>
        <begin position="83"/>
        <end position="309"/>
    </location>
</feature>
<comment type="similarity">
    <text evidence="1">Belongs to the hydratase/decarboxylase family.</text>
</comment>
<dbReference type="PANTHER" id="PTHR43211:SF1">
    <property type="entry name" value="BLL6422 PROTEIN"/>
    <property type="match status" value="1"/>
</dbReference>
<dbReference type="Gene3D" id="3.90.850.10">
    <property type="entry name" value="Fumarylacetoacetase-like, C-terminal domain"/>
    <property type="match status" value="1"/>
</dbReference>
<proteinExistence type="inferred from homology"/>
<accession>A0A7Z1GVP8</accession>
<protein>
    <submittedName>
        <fullName evidence="4">Fumarylacetoacetate (FAA) hydrolase</fullName>
    </submittedName>
</protein>
<dbReference type="InterPro" id="IPR011234">
    <property type="entry name" value="Fumarylacetoacetase-like_C"/>
</dbReference>
<dbReference type="InterPro" id="IPR036663">
    <property type="entry name" value="Fumarylacetoacetase_C_sf"/>
</dbReference>
<dbReference type="PANTHER" id="PTHR43211">
    <property type="entry name" value="FUMARYLACETOACETATE HYDROLASE"/>
    <property type="match status" value="1"/>
</dbReference>
<reference evidence="4 5" key="2">
    <citation type="submission" date="2017-10" db="EMBL/GenBank/DDBJ databases">
        <title>Bacterial endophytes that colonize and modify switchgrass growth.</title>
        <authorList>
            <person name="Debolt S."/>
        </authorList>
    </citation>
    <scope>NUCLEOTIDE SEQUENCE [LARGE SCALE GENOMIC DNA]</scope>
    <source>
        <strain evidence="4 5">A2-S9</strain>
    </source>
</reference>
<dbReference type="Proteomes" id="UP000221580">
    <property type="component" value="Unassembled WGS sequence"/>
</dbReference>
<comment type="caution">
    <text evidence="4">The sequence shown here is derived from an EMBL/GenBank/DDBJ whole genome shotgun (WGS) entry which is preliminary data.</text>
</comment>
<gene>
    <name evidence="4" type="ORF">DM05_1760</name>
</gene>
<feature type="domain" description="Fumarylacetoacetase N-terminal" evidence="3">
    <location>
        <begin position="1"/>
        <end position="78"/>
    </location>
</feature>
<organism evidence="4 5">
    <name type="scientific">Pseudomonas poae</name>
    <dbReference type="NCBI Taxonomy" id="200451"/>
    <lineage>
        <taxon>Bacteria</taxon>
        <taxon>Pseudomonadati</taxon>
        <taxon>Pseudomonadota</taxon>
        <taxon>Gammaproteobacteria</taxon>
        <taxon>Pseudomonadales</taxon>
        <taxon>Pseudomonadaceae</taxon>
        <taxon>Pseudomonas</taxon>
    </lineage>
</organism>
<dbReference type="Pfam" id="PF01557">
    <property type="entry name" value="FAA_hydrolase"/>
    <property type="match status" value="1"/>
</dbReference>
<reference evidence="4 5" key="1">
    <citation type="submission" date="2017-09" db="EMBL/GenBank/DDBJ databases">
        <authorList>
            <person name="DeBolt S."/>
            <person name="Huntemann M."/>
            <person name="Clum A."/>
            <person name="Pillay M."/>
            <person name="Palaniappan K."/>
            <person name="Varghese N."/>
            <person name="Mikhailova N."/>
            <person name="Stamatis D."/>
            <person name="Reddy T."/>
            <person name="Daum C."/>
            <person name="Shapiro N."/>
            <person name="Ivanova N."/>
            <person name="Kyrpides N."/>
            <person name="Woyke T."/>
        </authorList>
    </citation>
    <scope>NUCLEOTIDE SEQUENCE [LARGE SCALE GENOMIC DNA]</scope>
    <source>
        <strain evidence="4 5">A2-S9</strain>
    </source>
</reference>
<evidence type="ECO:0000313" key="5">
    <source>
        <dbReference type="Proteomes" id="UP000221580"/>
    </source>
</evidence>
<sequence>MKLATLKDHTRDGRLVVVSRDLGRAVLASGIAGTLQAALEEWPRCEPALQQLSAALNAGRAPQAFDFDPRAAMAPLPRAYQWADASSFLNHGSLMERAYNLDIKKDPGVPIIYQGAGDDFFGACDDYPVPGEDHQIDFEGEVAVVLDDVPMGVQPTAAAGHIKLLMLLNDVSLRAHLFKEVSIGFGPLRAKPSTVFAPVAVTPDELGEAWHDGRVKLPLHVQCNGQRFGEPNGDEMDFSFPELVMHLARTRNLRAGTVLGSGTFSNRDYTAKGSACLAERRAIEVIEQGEANTPFLKFGDRLRFEIFGLDGQSLFGAIDHRFVPAPVQEH</sequence>